<protein>
    <recommendedName>
        <fullName evidence="6">MARVEL domain-containing protein</fullName>
    </recommendedName>
</protein>
<comment type="subcellular location">
    <subcellularLocation>
        <location evidence="1">Membrane</location>
        <topology evidence="1">Multi-pass membrane protein</topology>
    </subcellularLocation>
</comment>
<dbReference type="OrthoDB" id="5423111at2759"/>
<evidence type="ECO:0000256" key="5">
    <source>
        <dbReference type="SAM" id="Phobius"/>
    </source>
</evidence>
<dbReference type="InParanoid" id="A0A1J7J6E7"/>
<evidence type="ECO:0000256" key="1">
    <source>
        <dbReference type="ARBA" id="ARBA00004141"/>
    </source>
</evidence>
<evidence type="ECO:0000256" key="2">
    <source>
        <dbReference type="ARBA" id="ARBA00022692"/>
    </source>
</evidence>
<keyword evidence="2 5" id="KW-0812">Transmembrane</keyword>
<dbReference type="GO" id="GO:0005886">
    <property type="term" value="C:plasma membrane"/>
    <property type="evidence" value="ECO:0007669"/>
    <property type="project" value="TreeGrafter"/>
</dbReference>
<evidence type="ECO:0000313" key="8">
    <source>
        <dbReference type="Proteomes" id="UP000182658"/>
    </source>
</evidence>
<keyword evidence="8" id="KW-1185">Reference proteome</keyword>
<dbReference type="PANTHER" id="PTHR28165:SF1">
    <property type="entry name" value="NON-CLASSICAL EXPORT PROTEIN 2-RELATED"/>
    <property type="match status" value="1"/>
</dbReference>
<dbReference type="GO" id="GO:0070941">
    <property type="term" value="P:eisosome assembly"/>
    <property type="evidence" value="ECO:0007669"/>
    <property type="project" value="TreeGrafter"/>
</dbReference>
<dbReference type="FunCoup" id="A0A1J7J6E7">
    <property type="interactions" value="86"/>
</dbReference>
<evidence type="ECO:0000313" key="7">
    <source>
        <dbReference type="EMBL" id="OIW28857.1"/>
    </source>
</evidence>
<dbReference type="InterPro" id="IPR008253">
    <property type="entry name" value="Marvel"/>
</dbReference>
<sequence length="166" mass="17761">MDLWQMILRALQFLWVLLITALIGNVIASNINGPMAAINFTMFVAVLSWLAVLYGLVASFVESLAIPIVMFALDGAAALFTLIAGIVLAAKVRAVNCSNPKQGAGWIGFGSADDGKRCRELQASTAFLWFLWVTFVATLALAFLSFRRMGGSARSSGPGMSQVRGV</sequence>
<feature type="transmembrane region" description="Helical" evidence="5">
    <location>
        <begin position="64"/>
        <end position="90"/>
    </location>
</feature>
<dbReference type="Proteomes" id="UP000182658">
    <property type="component" value="Unassembled WGS sequence"/>
</dbReference>
<keyword evidence="3 5" id="KW-1133">Transmembrane helix</keyword>
<feature type="domain" description="MARVEL" evidence="6">
    <location>
        <begin position="5"/>
        <end position="141"/>
    </location>
</feature>
<dbReference type="EMBL" id="KV875098">
    <property type="protein sequence ID" value="OIW28857.1"/>
    <property type="molecule type" value="Genomic_DNA"/>
</dbReference>
<dbReference type="Pfam" id="PF01284">
    <property type="entry name" value="MARVEL"/>
    <property type="match status" value="1"/>
</dbReference>
<organism evidence="7 8">
    <name type="scientific">Coniochaeta ligniaria NRRL 30616</name>
    <dbReference type="NCBI Taxonomy" id="1408157"/>
    <lineage>
        <taxon>Eukaryota</taxon>
        <taxon>Fungi</taxon>
        <taxon>Dikarya</taxon>
        <taxon>Ascomycota</taxon>
        <taxon>Pezizomycotina</taxon>
        <taxon>Sordariomycetes</taxon>
        <taxon>Sordariomycetidae</taxon>
        <taxon>Coniochaetales</taxon>
        <taxon>Coniochaetaceae</taxon>
        <taxon>Coniochaeta</taxon>
    </lineage>
</organism>
<evidence type="ECO:0000256" key="4">
    <source>
        <dbReference type="ARBA" id="ARBA00023136"/>
    </source>
</evidence>
<feature type="transmembrane region" description="Helical" evidence="5">
    <location>
        <begin position="38"/>
        <end position="57"/>
    </location>
</feature>
<dbReference type="GO" id="GO:0072659">
    <property type="term" value="P:protein localization to plasma membrane"/>
    <property type="evidence" value="ECO:0007669"/>
    <property type="project" value="TreeGrafter"/>
</dbReference>
<accession>A0A1J7J6E7</accession>
<dbReference type="PANTHER" id="PTHR28165">
    <property type="entry name" value="NON-CLASSICAL EXPORT PROTEIN 2-RELATED"/>
    <property type="match status" value="1"/>
</dbReference>
<evidence type="ECO:0000256" key="3">
    <source>
        <dbReference type="ARBA" id="ARBA00022989"/>
    </source>
</evidence>
<proteinExistence type="predicted"/>
<dbReference type="GO" id="GO:0032126">
    <property type="term" value="C:eisosome"/>
    <property type="evidence" value="ECO:0007669"/>
    <property type="project" value="TreeGrafter"/>
</dbReference>
<dbReference type="AlphaFoldDB" id="A0A1J7J6E7"/>
<keyword evidence="4 5" id="KW-0472">Membrane</keyword>
<evidence type="ECO:0000259" key="6">
    <source>
        <dbReference type="Pfam" id="PF01284"/>
    </source>
</evidence>
<reference evidence="7 8" key="1">
    <citation type="submission" date="2016-10" db="EMBL/GenBank/DDBJ databases">
        <title>Draft genome sequence of Coniochaeta ligniaria NRRL30616, a lignocellulolytic fungus for bioabatement of inhibitors in plant biomass hydrolysates.</title>
        <authorList>
            <consortium name="DOE Joint Genome Institute"/>
            <person name="Jimenez D.J."/>
            <person name="Hector R.E."/>
            <person name="Riley R."/>
            <person name="Sun H."/>
            <person name="Grigoriev I.V."/>
            <person name="Van Elsas J.D."/>
            <person name="Nichols N.N."/>
        </authorList>
    </citation>
    <scope>NUCLEOTIDE SEQUENCE [LARGE SCALE GENOMIC DNA]</scope>
    <source>
        <strain evidence="7 8">NRRL 30616</strain>
    </source>
</reference>
<feature type="transmembrane region" description="Helical" evidence="5">
    <location>
        <begin position="126"/>
        <end position="146"/>
    </location>
</feature>
<gene>
    <name evidence="7" type="ORF">CONLIGDRAFT_681802</name>
</gene>
<dbReference type="InterPro" id="IPR052649">
    <property type="entry name" value="NCE102-like"/>
</dbReference>
<name>A0A1J7J6E7_9PEZI</name>